<dbReference type="PANTHER" id="PTHR43439">
    <property type="entry name" value="PHENYLACETATE-COENZYME A LIGASE"/>
    <property type="match status" value="1"/>
</dbReference>
<keyword evidence="2" id="KW-0597">Phosphoprotein</keyword>
<dbReference type="Pfam" id="PF23562">
    <property type="entry name" value="AMP-binding_C_3"/>
    <property type="match status" value="1"/>
</dbReference>
<dbReference type="SUPFAM" id="SSF51735">
    <property type="entry name" value="NAD(P)-binding Rossmann-fold domains"/>
    <property type="match status" value="1"/>
</dbReference>
<evidence type="ECO:0000313" key="5">
    <source>
        <dbReference type="EMBL" id="CZR62914.1"/>
    </source>
</evidence>
<dbReference type="PANTHER" id="PTHR43439:SF2">
    <property type="entry name" value="ENZYME, PUTATIVE (JCVI)-RELATED"/>
    <property type="match status" value="1"/>
</dbReference>
<evidence type="ECO:0000256" key="1">
    <source>
        <dbReference type="ARBA" id="ARBA00022450"/>
    </source>
</evidence>
<keyword evidence="6" id="KW-1185">Reference proteome</keyword>
<dbReference type="InterPro" id="IPR051414">
    <property type="entry name" value="Adenylate-forming_Reductase"/>
</dbReference>
<feature type="domain" description="AMP-dependent synthetase/ligase" evidence="3">
    <location>
        <begin position="30"/>
        <end position="361"/>
    </location>
</feature>
<dbReference type="SUPFAM" id="SSF56801">
    <property type="entry name" value="Acetyl-CoA synthetase-like"/>
    <property type="match status" value="1"/>
</dbReference>
<dbReference type="EMBL" id="FJOG01000022">
    <property type="protein sequence ID" value="CZR62914.1"/>
    <property type="molecule type" value="Genomic_DNA"/>
</dbReference>
<reference evidence="5 6" key="1">
    <citation type="submission" date="2016-03" db="EMBL/GenBank/DDBJ databases">
        <authorList>
            <person name="Ploux O."/>
        </authorList>
    </citation>
    <scope>NUCLEOTIDE SEQUENCE [LARGE SCALE GENOMIC DNA]</scope>
    <source>
        <strain evidence="5 6">UAMH 11012</strain>
    </source>
</reference>
<dbReference type="InterPro" id="IPR036291">
    <property type="entry name" value="NAD(P)-bd_dom_sf"/>
</dbReference>
<evidence type="ECO:0000259" key="4">
    <source>
        <dbReference type="Pfam" id="PF07993"/>
    </source>
</evidence>
<dbReference type="Proteomes" id="UP000184330">
    <property type="component" value="Unassembled WGS sequence"/>
</dbReference>
<keyword evidence="1" id="KW-0596">Phosphopantetheine</keyword>
<evidence type="ECO:0000313" key="6">
    <source>
        <dbReference type="Proteomes" id="UP000184330"/>
    </source>
</evidence>
<dbReference type="InterPro" id="IPR000873">
    <property type="entry name" value="AMP-dep_synth/lig_dom"/>
</dbReference>
<name>A0A1L7XD09_9HELO</name>
<dbReference type="SUPFAM" id="SSF47336">
    <property type="entry name" value="ACP-like"/>
    <property type="match status" value="1"/>
</dbReference>
<gene>
    <name evidence="5" type="ORF">PAC_12811</name>
</gene>
<dbReference type="STRING" id="576137.A0A1L7XD09"/>
<dbReference type="Pfam" id="PF07993">
    <property type="entry name" value="NAD_binding_4"/>
    <property type="match status" value="1"/>
</dbReference>
<dbReference type="InterPro" id="IPR013120">
    <property type="entry name" value="FAR_NAD-bd"/>
</dbReference>
<dbReference type="AlphaFoldDB" id="A0A1L7XD09"/>
<sequence length="1054" mass="117636">MDSSSQSEDFGHRALPNIVDERARSGYGRPVAIFPKSRDISAGFQTISYAQLANAVNRVCWWIEEVMLDPKEKGGAFAYFGPNDLRYLIFVLATMKTGRKILIASLRNTIQAQLGLFERANCKVIVSCQSLNQSLQPLFAASPQVRKLHAPRLDDILAGDAVPHFAFHEPLESAENSKVITLHTSGSSGNPKPIIYTHEMLRFWDAMTILPSDQGESISKVSLYHQNALSLLPCFHAGGLGYNMFAVWMEMTLVQGHPDVPMTVQYVGQLLKTGVVTTMLTPPSILEELADDLAAQQDLVNVKHIGYAGGPLRPTTGEKLAKIVPHLFSYIGATECGWFHHLSGNNDVWDSIKFYSHIGYRFDEISAGIFELVIDKDDRTSKYQPVFQVFPGIKEYRTRDLYSANANAPGWWKYRGRADDLIVLSNGEKINPIPMENIIRSHPSIKGALIIGEYRFIPSLLIELDSAYTLETERERHQLLDDIWPAVQEANKVAPGFSKIPKSLILFADPGKPFLRAGKGTIQRQQTVRDFAEELEHLYRSQEAGLLTEGLTLSKSNSPVDILTFVKEIYAEALDADDLSDTENVFQRGLDSLRVIIIMQRLRAALALCEIPIHTENINPRLVYSAWSVERMANAIVRLSSSQNGNIGSNGGLEHRAQIASMIQKYTRDMPSALPPRQSNNGSTSSAPWSVILTGTTGSLGSYLLAQLDALPLSQVSRIYCLNRSADARERQEKSNRVRGLKALSERVEFLQADFAQQDLGLCEKKYEELLREAAVIIHSAWKVNFNLTLESFDSQIKGVRNFLDFGANSAKRAPVIFISSISTALKWLNKHPSEAVPEEIIQDFDAPEHLGYGESKFVSEHLLDRYSKDKGLTTAVFRTGQIAGPLTDKGAWNSQEWFPSLVASSKHLGAVPETLGSMEVLDWLPVDLLSTIILELVEKVLDRQGQISVYNLINPKTTTWCEVRQDVQKFAGIGRSVPLKAWVEMLEQSSKGAVLEANPAVKLLDFFRLLGEKETETESRYEVGRLVRESSKAAEIPAVSPAWLRLWIEQWKL</sequence>
<proteinExistence type="predicted"/>
<dbReference type="OrthoDB" id="429813at2759"/>
<dbReference type="Pfam" id="PF00501">
    <property type="entry name" value="AMP-binding"/>
    <property type="match status" value="1"/>
</dbReference>
<feature type="domain" description="Thioester reductase (TE)" evidence="4">
    <location>
        <begin position="693"/>
        <end position="933"/>
    </location>
</feature>
<accession>A0A1L7XD09</accession>
<dbReference type="Gene3D" id="1.10.1200.10">
    <property type="entry name" value="ACP-like"/>
    <property type="match status" value="1"/>
</dbReference>
<protein>
    <submittedName>
        <fullName evidence="5">Related to nonribosomal peptide synthetase MxcG (Component of the myxochelin iron transport regulon)</fullName>
    </submittedName>
</protein>
<dbReference type="InterPro" id="IPR036736">
    <property type="entry name" value="ACP-like_sf"/>
</dbReference>
<dbReference type="InterPro" id="IPR042099">
    <property type="entry name" value="ANL_N_sf"/>
</dbReference>
<organism evidence="5 6">
    <name type="scientific">Phialocephala subalpina</name>
    <dbReference type="NCBI Taxonomy" id="576137"/>
    <lineage>
        <taxon>Eukaryota</taxon>
        <taxon>Fungi</taxon>
        <taxon>Dikarya</taxon>
        <taxon>Ascomycota</taxon>
        <taxon>Pezizomycotina</taxon>
        <taxon>Leotiomycetes</taxon>
        <taxon>Helotiales</taxon>
        <taxon>Mollisiaceae</taxon>
        <taxon>Phialocephala</taxon>
        <taxon>Phialocephala fortinii species complex</taxon>
    </lineage>
</organism>
<dbReference type="Gene3D" id="3.40.50.12780">
    <property type="entry name" value="N-terminal domain of ligase-like"/>
    <property type="match status" value="1"/>
</dbReference>
<evidence type="ECO:0000256" key="2">
    <source>
        <dbReference type="ARBA" id="ARBA00022553"/>
    </source>
</evidence>
<evidence type="ECO:0000259" key="3">
    <source>
        <dbReference type="Pfam" id="PF00501"/>
    </source>
</evidence>
<dbReference type="Gene3D" id="3.40.50.720">
    <property type="entry name" value="NAD(P)-binding Rossmann-like Domain"/>
    <property type="match status" value="1"/>
</dbReference>